<dbReference type="PANTHER" id="PTHR42711:SF18">
    <property type="entry name" value="ABC TRANSPORTER, ATP-BINDING PROTEIN"/>
    <property type="match status" value="1"/>
</dbReference>
<dbReference type="PANTHER" id="PTHR42711">
    <property type="entry name" value="ABC TRANSPORTER ATP-BINDING PROTEIN"/>
    <property type="match status" value="1"/>
</dbReference>
<accession>A0A1H9MAB0</accession>
<dbReference type="STRING" id="571933.SAMN05216362_1596"/>
<evidence type="ECO:0000256" key="2">
    <source>
        <dbReference type="ARBA" id="ARBA00022741"/>
    </source>
</evidence>
<dbReference type="OrthoDB" id="9804819at2"/>
<dbReference type="EMBL" id="FOES01000059">
    <property type="protein sequence ID" value="SER20397.1"/>
    <property type="molecule type" value="Genomic_DNA"/>
</dbReference>
<dbReference type="InterPro" id="IPR003439">
    <property type="entry name" value="ABC_transporter-like_ATP-bd"/>
</dbReference>
<dbReference type="PROSITE" id="PS50893">
    <property type="entry name" value="ABC_TRANSPORTER_2"/>
    <property type="match status" value="1"/>
</dbReference>
<dbReference type="GO" id="GO:0005524">
    <property type="term" value="F:ATP binding"/>
    <property type="evidence" value="ECO:0007669"/>
    <property type="project" value="UniProtKB-KW"/>
</dbReference>
<evidence type="ECO:0000256" key="1">
    <source>
        <dbReference type="ARBA" id="ARBA00022448"/>
    </source>
</evidence>
<dbReference type="SMART" id="SM00382">
    <property type="entry name" value="AAA"/>
    <property type="match status" value="1"/>
</dbReference>
<dbReference type="PROSITE" id="PS00211">
    <property type="entry name" value="ABC_TRANSPORTER_1"/>
    <property type="match status" value="1"/>
</dbReference>
<dbReference type="RefSeq" id="WP_091776048.1">
    <property type="nucleotide sequence ID" value="NZ_CAESCL010000025.1"/>
</dbReference>
<keyword evidence="3 5" id="KW-0067">ATP-binding</keyword>
<keyword evidence="1" id="KW-0813">Transport</keyword>
<dbReference type="SUPFAM" id="SSF52540">
    <property type="entry name" value="P-loop containing nucleoside triphosphate hydrolases"/>
    <property type="match status" value="1"/>
</dbReference>
<protein>
    <submittedName>
        <fullName evidence="5">Fluoroquinolone transport system ATP-binding protein</fullName>
    </submittedName>
</protein>
<evidence type="ECO:0000259" key="4">
    <source>
        <dbReference type="PROSITE" id="PS50893"/>
    </source>
</evidence>
<dbReference type="InterPro" id="IPR027417">
    <property type="entry name" value="P-loop_NTPase"/>
</dbReference>
<dbReference type="InterPro" id="IPR050763">
    <property type="entry name" value="ABC_transporter_ATP-binding"/>
</dbReference>
<dbReference type="InterPro" id="IPR017871">
    <property type="entry name" value="ABC_transporter-like_CS"/>
</dbReference>
<keyword evidence="6" id="KW-1185">Reference proteome</keyword>
<dbReference type="Proteomes" id="UP000199427">
    <property type="component" value="Unassembled WGS sequence"/>
</dbReference>
<dbReference type="AlphaFoldDB" id="A0A1H9MAB0"/>
<dbReference type="InterPro" id="IPR003593">
    <property type="entry name" value="AAA+_ATPase"/>
</dbReference>
<evidence type="ECO:0000313" key="5">
    <source>
        <dbReference type="EMBL" id="SER20397.1"/>
    </source>
</evidence>
<dbReference type="Pfam" id="PF00005">
    <property type="entry name" value="ABC_tran"/>
    <property type="match status" value="1"/>
</dbReference>
<organism evidence="5 6">
    <name type="scientific">Piscibacillus halophilus</name>
    <dbReference type="NCBI Taxonomy" id="571933"/>
    <lineage>
        <taxon>Bacteria</taxon>
        <taxon>Bacillati</taxon>
        <taxon>Bacillota</taxon>
        <taxon>Bacilli</taxon>
        <taxon>Bacillales</taxon>
        <taxon>Bacillaceae</taxon>
        <taxon>Piscibacillus</taxon>
    </lineage>
</organism>
<name>A0A1H9MAB0_9BACI</name>
<evidence type="ECO:0000256" key="3">
    <source>
        <dbReference type="ARBA" id="ARBA00022840"/>
    </source>
</evidence>
<sequence length="284" mass="32693">MIKVKNLSYRYPKEQEDTIQEISFSVPKGEIFGFLGPSGAGKSTTQKILIGILKEYRGNVQINQQELNHINADYYERIGVGFEFPNFYQKFTGLENLEFFSKLYKNDIQNPRKLLEKVGLSDATNVKFNHYSKGMKMRLNFCRVLLNNPDILFLDEPTSGLDPANAKNIRDLILLEKEKGKTIIITTHNMDTADKICDRVAFMVDGKIALIDQPKQLKVAYGEKVLLVEYQSFTGPKQETFALDQLHDNQRFQHILAHHEILTMHTQEATLEDIFMRITGRTLQ</sequence>
<dbReference type="CDD" id="cd03230">
    <property type="entry name" value="ABC_DR_subfamily_A"/>
    <property type="match status" value="1"/>
</dbReference>
<evidence type="ECO:0000313" key="6">
    <source>
        <dbReference type="Proteomes" id="UP000199427"/>
    </source>
</evidence>
<proteinExistence type="predicted"/>
<gene>
    <name evidence="5" type="ORF">SAMN05216362_1596</name>
</gene>
<dbReference type="Gene3D" id="3.40.50.300">
    <property type="entry name" value="P-loop containing nucleotide triphosphate hydrolases"/>
    <property type="match status" value="1"/>
</dbReference>
<dbReference type="GO" id="GO:0016887">
    <property type="term" value="F:ATP hydrolysis activity"/>
    <property type="evidence" value="ECO:0007669"/>
    <property type="project" value="InterPro"/>
</dbReference>
<feature type="domain" description="ABC transporter" evidence="4">
    <location>
        <begin position="2"/>
        <end position="230"/>
    </location>
</feature>
<keyword evidence="2" id="KW-0547">Nucleotide-binding</keyword>
<reference evidence="5 6" key="1">
    <citation type="submission" date="2016-10" db="EMBL/GenBank/DDBJ databases">
        <authorList>
            <person name="de Groot N.N."/>
        </authorList>
    </citation>
    <scope>NUCLEOTIDE SEQUENCE [LARGE SCALE GENOMIC DNA]</scope>
    <source>
        <strain evidence="5 6">DSM 21633</strain>
    </source>
</reference>